<dbReference type="AlphaFoldDB" id="A5E7B4"/>
<feature type="region of interest" description="Disordered" evidence="6">
    <location>
        <begin position="1"/>
        <end position="51"/>
    </location>
</feature>
<feature type="domain" description="Protein kinase" evidence="7">
    <location>
        <begin position="49"/>
        <end position="410"/>
    </location>
</feature>
<organism evidence="8 9">
    <name type="scientific">Lodderomyces elongisporus (strain ATCC 11503 / CBS 2605 / JCM 1781 / NBRC 1676 / NRRL YB-4239)</name>
    <name type="common">Yeast</name>
    <name type="synonym">Saccharomyces elongisporus</name>
    <dbReference type="NCBI Taxonomy" id="379508"/>
    <lineage>
        <taxon>Eukaryota</taxon>
        <taxon>Fungi</taxon>
        <taxon>Dikarya</taxon>
        <taxon>Ascomycota</taxon>
        <taxon>Saccharomycotina</taxon>
        <taxon>Pichiomycetes</taxon>
        <taxon>Debaryomycetaceae</taxon>
        <taxon>Candida/Lodderomyces clade</taxon>
        <taxon>Lodderomyces</taxon>
    </lineage>
</organism>
<dbReference type="OrthoDB" id="4062651at2759"/>
<dbReference type="GO" id="GO:0005634">
    <property type="term" value="C:nucleus"/>
    <property type="evidence" value="ECO:0007669"/>
    <property type="project" value="TreeGrafter"/>
</dbReference>
<proteinExistence type="predicted"/>
<keyword evidence="5" id="KW-0067">ATP-binding</keyword>
<dbReference type="GO" id="GO:0005524">
    <property type="term" value="F:ATP binding"/>
    <property type="evidence" value="ECO:0007669"/>
    <property type="project" value="UniProtKB-KW"/>
</dbReference>
<name>A5E7B4_LODEL</name>
<dbReference type="PANTHER" id="PTHR24345">
    <property type="entry name" value="SERINE/THREONINE-PROTEIN KINASE PLK"/>
    <property type="match status" value="1"/>
</dbReference>
<dbReference type="STRING" id="379508.A5E7B4"/>
<evidence type="ECO:0000256" key="5">
    <source>
        <dbReference type="ARBA" id="ARBA00022840"/>
    </source>
</evidence>
<feature type="compositionally biased region" description="Low complexity" evidence="6">
    <location>
        <begin position="127"/>
        <end position="144"/>
    </location>
</feature>
<dbReference type="Pfam" id="PF00069">
    <property type="entry name" value="Pkinase"/>
    <property type="match status" value="1"/>
</dbReference>
<keyword evidence="2" id="KW-0808">Transferase</keyword>
<feature type="compositionally biased region" description="Low complexity" evidence="6">
    <location>
        <begin position="155"/>
        <end position="165"/>
    </location>
</feature>
<reference evidence="8 9" key="1">
    <citation type="journal article" date="2009" name="Nature">
        <title>Evolution of pathogenicity and sexual reproduction in eight Candida genomes.</title>
        <authorList>
            <person name="Butler G."/>
            <person name="Rasmussen M.D."/>
            <person name="Lin M.F."/>
            <person name="Santos M.A."/>
            <person name="Sakthikumar S."/>
            <person name="Munro C.A."/>
            <person name="Rheinbay E."/>
            <person name="Grabherr M."/>
            <person name="Forche A."/>
            <person name="Reedy J.L."/>
            <person name="Agrafioti I."/>
            <person name="Arnaud M.B."/>
            <person name="Bates S."/>
            <person name="Brown A.J."/>
            <person name="Brunke S."/>
            <person name="Costanzo M.C."/>
            <person name="Fitzpatrick D.A."/>
            <person name="de Groot P.W."/>
            <person name="Harris D."/>
            <person name="Hoyer L.L."/>
            <person name="Hube B."/>
            <person name="Klis F.M."/>
            <person name="Kodira C."/>
            <person name="Lennard N."/>
            <person name="Logue M.E."/>
            <person name="Martin R."/>
            <person name="Neiman A.M."/>
            <person name="Nikolaou E."/>
            <person name="Quail M.A."/>
            <person name="Quinn J."/>
            <person name="Santos M.C."/>
            <person name="Schmitzberger F.F."/>
            <person name="Sherlock G."/>
            <person name="Shah P."/>
            <person name="Silverstein K.A."/>
            <person name="Skrzypek M.S."/>
            <person name="Soll D."/>
            <person name="Staggs R."/>
            <person name="Stansfield I."/>
            <person name="Stumpf M.P."/>
            <person name="Sudbery P.E."/>
            <person name="Srikantha T."/>
            <person name="Zeng Q."/>
            <person name="Berman J."/>
            <person name="Berriman M."/>
            <person name="Heitman J."/>
            <person name="Gow N.A."/>
            <person name="Lorenz M.C."/>
            <person name="Birren B.W."/>
            <person name="Kellis M."/>
            <person name="Cuomo C.A."/>
        </authorList>
    </citation>
    <scope>NUCLEOTIDE SEQUENCE [LARGE SCALE GENOMIC DNA]</scope>
    <source>
        <strain evidence="9">ATCC 11503 / BCRC 21390 / CBS 2605 / JCM 1781 / NBRC 1676 / NRRL YB-4239</strain>
    </source>
</reference>
<dbReference type="OMA" id="FTIEHEI"/>
<sequence>MDSQTINSDNLLSAPQTHRLTSPTTNEDTPLPSIPNFDQLPSIGTEYHKSSSKPLYEGANGIIYKGCDSARTTAIVIKQIKQKPHHPFQQYLQSVAREYENMKMCNHKTIMPILGLAKMDHTSSHNTQSPCSTTSRPSSSSSSRPESRLEKRSDSSLSLVDGGSQQPQSYDLTLILPYYPRGDLLDILSRSRRFKVEISTNIKDALFKQIVKGVDYLHSKNIVHRDLKPENILVNNEGVVKISDFGYSIDLNNPTFIQSQFQQEPHDIISGTNSFKAPEIFQLELDLERLSVPQFRQHSHDFQDYKFLDLWALGICYFVIFLMKSPWSTANAADLKNHTYAKYAKNYPRTKEQWKNLLSDLNHNRLVNDSSALQLFKSLHYDSRECILGILNPKKEERTTTKELLLGSWLAQVYGDPKDLIKLMK</sequence>
<dbReference type="PROSITE" id="PS50011">
    <property type="entry name" value="PROTEIN_KINASE_DOM"/>
    <property type="match status" value="1"/>
</dbReference>
<feature type="compositionally biased region" description="Basic and acidic residues" evidence="6">
    <location>
        <begin position="145"/>
        <end position="154"/>
    </location>
</feature>
<dbReference type="eggNOG" id="KOG0590">
    <property type="taxonomic scope" value="Eukaryota"/>
</dbReference>
<dbReference type="HOGENOM" id="CLU_038837_0_0_1"/>
<evidence type="ECO:0000313" key="8">
    <source>
        <dbReference type="EMBL" id="EDK47322.1"/>
    </source>
</evidence>
<evidence type="ECO:0000256" key="6">
    <source>
        <dbReference type="SAM" id="MobiDB-lite"/>
    </source>
</evidence>
<keyword evidence="4" id="KW-0418">Kinase</keyword>
<dbReference type="InterPro" id="IPR000719">
    <property type="entry name" value="Prot_kinase_dom"/>
</dbReference>
<keyword evidence="1" id="KW-0723">Serine/threonine-protein kinase</keyword>
<dbReference type="SUPFAM" id="SSF56112">
    <property type="entry name" value="Protein kinase-like (PK-like)"/>
    <property type="match status" value="1"/>
</dbReference>
<accession>A5E7B4</accession>
<feature type="region of interest" description="Disordered" evidence="6">
    <location>
        <begin position="121"/>
        <end position="165"/>
    </location>
</feature>
<dbReference type="GeneID" id="5230397"/>
<evidence type="ECO:0000313" key="9">
    <source>
        <dbReference type="Proteomes" id="UP000001996"/>
    </source>
</evidence>
<evidence type="ECO:0000256" key="1">
    <source>
        <dbReference type="ARBA" id="ARBA00022527"/>
    </source>
</evidence>
<evidence type="ECO:0000256" key="3">
    <source>
        <dbReference type="ARBA" id="ARBA00022741"/>
    </source>
</evidence>
<dbReference type="EMBL" id="CH981533">
    <property type="protein sequence ID" value="EDK47322.1"/>
    <property type="molecule type" value="Genomic_DNA"/>
</dbReference>
<evidence type="ECO:0000256" key="4">
    <source>
        <dbReference type="ARBA" id="ARBA00022777"/>
    </source>
</evidence>
<keyword evidence="3" id="KW-0547">Nucleotide-binding</keyword>
<dbReference type="Gene3D" id="3.30.200.20">
    <property type="entry name" value="Phosphorylase Kinase, domain 1"/>
    <property type="match status" value="1"/>
</dbReference>
<dbReference type="SMART" id="SM00220">
    <property type="entry name" value="S_TKc"/>
    <property type="match status" value="1"/>
</dbReference>
<dbReference type="InParanoid" id="A5E7B4"/>
<dbReference type="Gene3D" id="1.10.510.10">
    <property type="entry name" value="Transferase(Phosphotransferase) domain 1"/>
    <property type="match status" value="1"/>
</dbReference>
<dbReference type="KEGG" id="lel:PVL30_005043"/>
<dbReference type="InterPro" id="IPR011009">
    <property type="entry name" value="Kinase-like_dom_sf"/>
</dbReference>
<dbReference type="GO" id="GO:0004674">
    <property type="term" value="F:protein serine/threonine kinase activity"/>
    <property type="evidence" value="ECO:0007669"/>
    <property type="project" value="UniProtKB-KW"/>
</dbReference>
<dbReference type="PANTHER" id="PTHR24345:SF0">
    <property type="entry name" value="CELL CYCLE SERINE_THREONINE-PROTEIN KINASE CDC5_MSD2"/>
    <property type="match status" value="1"/>
</dbReference>
<protein>
    <recommendedName>
        <fullName evidence="7">Protein kinase domain-containing protein</fullName>
    </recommendedName>
</protein>
<keyword evidence="9" id="KW-1185">Reference proteome</keyword>
<dbReference type="InterPro" id="IPR008271">
    <property type="entry name" value="Ser/Thr_kinase_AS"/>
</dbReference>
<evidence type="ECO:0000256" key="2">
    <source>
        <dbReference type="ARBA" id="ARBA00022679"/>
    </source>
</evidence>
<gene>
    <name evidence="8" type="ORF">LELG_05503</name>
</gene>
<dbReference type="Proteomes" id="UP000001996">
    <property type="component" value="Unassembled WGS sequence"/>
</dbReference>
<dbReference type="VEuPathDB" id="FungiDB:LELG_05503"/>
<dbReference type="PROSITE" id="PS00108">
    <property type="entry name" value="PROTEIN_KINASE_ST"/>
    <property type="match status" value="1"/>
</dbReference>
<feature type="compositionally biased region" description="Polar residues" evidence="6">
    <location>
        <begin position="1"/>
        <end position="28"/>
    </location>
</feature>
<evidence type="ECO:0000259" key="7">
    <source>
        <dbReference type="PROSITE" id="PS50011"/>
    </source>
</evidence>